<dbReference type="STRING" id="28028.CFLV_00445"/>
<gene>
    <name evidence="2" type="ORF">CFL01nite_24040</name>
    <name evidence="1" type="ORF">CFLV_00445</name>
</gene>
<evidence type="ECO:0000313" key="4">
    <source>
        <dbReference type="Proteomes" id="UP000315353"/>
    </source>
</evidence>
<accession>A0A1L7CIZ5</accession>
<sequence length="62" mass="6961">MAISLYLNYSRVSPESCNEYSGIDFKNGGEREQIEYRKVPFPTLNRADIGAVKATEVSKGFL</sequence>
<dbReference type="KEGG" id="cfc:CFLV_00445"/>
<protein>
    <submittedName>
        <fullName evidence="1">Uncharacterized protein</fullName>
    </submittedName>
</protein>
<proteinExistence type="predicted"/>
<name>A0A1L7CIZ5_CORFL</name>
<dbReference type="AlphaFoldDB" id="A0A1L7CIZ5"/>
<evidence type="ECO:0000313" key="1">
    <source>
        <dbReference type="EMBL" id="APT85826.1"/>
    </source>
</evidence>
<reference evidence="1 3" key="1">
    <citation type="submission" date="2014-08" db="EMBL/GenBank/DDBJ databases">
        <title>Complete genome sequence of Corynebacterium flavescens OJ8(T)(=DSM 20296(T)), isolated from cheese.</title>
        <authorList>
            <person name="Ruckert C."/>
            <person name="Albersmeier A."/>
            <person name="Winkler A."/>
            <person name="Kalinowski J."/>
        </authorList>
    </citation>
    <scope>NUCLEOTIDE SEQUENCE [LARGE SCALE GENOMIC DNA]</scope>
    <source>
        <strain evidence="1 3">OJ8</strain>
    </source>
</reference>
<keyword evidence="3" id="KW-1185">Reference proteome</keyword>
<organism evidence="1 3">
    <name type="scientific">Corynebacterium flavescens</name>
    <dbReference type="NCBI Taxonomy" id="28028"/>
    <lineage>
        <taxon>Bacteria</taxon>
        <taxon>Bacillati</taxon>
        <taxon>Actinomycetota</taxon>
        <taxon>Actinomycetes</taxon>
        <taxon>Mycobacteriales</taxon>
        <taxon>Corynebacteriaceae</taxon>
        <taxon>Corynebacterium</taxon>
    </lineage>
</organism>
<dbReference type="EMBL" id="CP009246">
    <property type="protein sequence ID" value="APT85826.1"/>
    <property type="molecule type" value="Genomic_DNA"/>
</dbReference>
<evidence type="ECO:0000313" key="2">
    <source>
        <dbReference type="EMBL" id="GEB98909.1"/>
    </source>
</evidence>
<reference evidence="2 4" key="2">
    <citation type="submission" date="2019-06" db="EMBL/GenBank/DDBJ databases">
        <title>Whole genome shotgun sequence of Corynebacterium flavescens NBRC 14136.</title>
        <authorList>
            <person name="Hosoyama A."/>
            <person name="Uohara A."/>
            <person name="Ohji S."/>
            <person name="Ichikawa N."/>
        </authorList>
    </citation>
    <scope>NUCLEOTIDE SEQUENCE [LARGE SCALE GENOMIC DNA]</scope>
    <source>
        <strain evidence="2 4">NBRC 14136</strain>
    </source>
</reference>
<dbReference type="Proteomes" id="UP000315353">
    <property type="component" value="Unassembled WGS sequence"/>
</dbReference>
<dbReference type="Proteomes" id="UP000185479">
    <property type="component" value="Chromosome"/>
</dbReference>
<evidence type="ECO:0000313" key="3">
    <source>
        <dbReference type="Proteomes" id="UP000185479"/>
    </source>
</evidence>
<dbReference type="EMBL" id="BJNB01000071">
    <property type="protein sequence ID" value="GEB98909.1"/>
    <property type="molecule type" value="Genomic_DNA"/>
</dbReference>